<evidence type="ECO:0000313" key="2">
    <source>
        <dbReference type="Proteomes" id="UP001227268"/>
    </source>
</evidence>
<evidence type="ECO:0000313" key="1">
    <source>
        <dbReference type="EMBL" id="KAJ9094070.1"/>
    </source>
</evidence>
<keyword evidence="2" id="KW-1185">Reference proteome</keyword>
<reference evidence="1" key="1">
    <citation type="submission" date="2023-04" db="EMBL/GenBank/DDBJ databases">
        <title>Draft Genome sequencing of Naganishia species isolated from polar environments using Oxford Nanopore Technology.</title>
        <authorList>
            <person name="Leo P."/>
            <person name="Venkateswaran K."/>
        </authorList>
    </citation>
    <scope>NUCLEOTIDE SEQUENCE</scope>
    <source>
        <strain evidence="1">MNA-CCFEE 5423</strain>
    </source>
</reference>
<dbReference type="Proteomes" id="UP001227268">
    <property type="component" value="Unassembled WGS sequence"/>
</dbReference>
<protein>
    <submittedName>
        <fullName evidence="1">Uncharacterized protein</fullName>
    </submittedName>
</protein>
<organism evidence="1 2">
    <name type="scientific">Naganishia friedmannii</name>
    <dbReference type="NCBI Taxonomy" id="89922"/>
    <lineage>
        <taxon>Eukaryota</taxon>
        <taxon>Fungi</taxon>
        <taxon>Dikarya</taxon>
        <taxon>Basidiomycota</taxon>
        <taxon>Agaricomycotina</taxon>
        <taxon>Tremellomycetes</taxon>
        <taxon>Filobasidiales</taxon>
        <taxon>Filobasidiaceae</taxon>
        <taxon>Naganishia</taxon>
    </lineage>
</organism>
<proteinExistence type="predicted"/>
<dbReference type="EMBL" id="JASBWT010000027">
    <property type="protein sequence ID" value="KAJ9094070.1"/>
    <property type="molecule type" value="Genomic_DNA"/>
</dbReference>
<name>A0ACC2V4S1_9TREE</name>
<gene>
    <name evidence="1" type="ORF">QFC21_006171</name>
</gene>
<accession>A0ACC2V4S1</accession>
<sequence length="140" mass="15584">SLAFSQTSAAATSGNLGSSVGHGKKPSAERNEEMMTVIVYDGNGTEVLKVEVRKNLGDEKITPNDDTCISRLKEAETYFQNLPDSAWQVIGYFAKIVEAWKNHLQISGAVPTRYPLYPIHEQGLTKFLKDEDVKKYFQAN</sequence>
<feature type="non-terminal residue" evidence="1">
    <location>
        <position position="1"/>
    </location>
</feature>
<comment type="caution">
    <text evidence="1">The sequence shown here is derived from an EMBL/GenBank/DDBJ whole genome shotgun (WGS) entry which is preliminary data.</text>
</comment>